<feature type="compositionally biased region" description="Basic and acidic residues" evidence="1">
    <location>
        <begin position="203"/>
        <end position="214"/>
    </location>
</feature>
<dbReference type="InterPro" id="IPR036864">
    <property type="entry name" value="Zn2-C6_fun-type_DNA-bd_sf"/>
</dbReference>
<proteinExistence type="predicted"/>
<dbReference type="Proteomes" id="UP000305948">
    <property type="component" value="Unassembled WGS sequence"/>
</dbReference>
<protein>
    <recommendedName>
        <fullName evidence="2">Zn(2)-C6 fungal-type domain-containing protein</fullName>
    </recommendedName>
</protein>
<organism evidence="3 4">
    <name type="scientific">Heliocybe sulcata</name>
    <dbReference type="NCBI Taxonomy" id="5364"/>
    <lineage>
        <taxon>Eukaryota</taxon>
        <taxon>Fungi</taxon>
        <taxon>Dikarya</taxon>
        <taxon>Basidiomycota</taxon>
        <taxon>Agaricomycotina</taxon>
        <taxon>Agaricomycetes</taxon>
        <taxon>Gloeophyllales</taxon>
        <taxon>Gloeophyllaceae</taxon>
        <taxon>Heliocybe</taxon>
    </lineage>
</organism>
<dbReference type="GO" id="GO:0008270">
    <property type="term" value="F:zinc ion binding"/>
    <property type="evidence" value="ECO:0007669"/>
    <property type="project" value="InterPro"/>
</dbReference>
<dbReference type="Gene3D" id="4.10.240.10">
    <property type="entry name" value="Zn(2)-C6 fungal-type DNA-binding domain"/>
    <property type="match status" value="1"/>
</dbReference>
<gene>
    <name evidence="3" type="ORF">OE88DRAFT_1664096</name>
</gene>
<feature type="region of interest" description="Disordered" evidence="1">
    <location>
        <begin position="123"/>
        <end position="159"/>
    </location>
</feature>
<sequence>MPDTSGSSSESQKGWLAAAKRPDKLPDYFDNRIEPSAIYVLPYNPDTGEPGEFFVTAGRCDHCKHLKQLCSRGKPCSRCKGPGHTCTYSDERPWPLAGYYNSGGKNSLRTWRVRDVGTEQIEARMSQQHHSSKRTVRSKYSSPTPSTGSSATGFKDDVLPAKRARRSRFDSLYPSDEDIVQDGETLATRARPSKFNLSPSSLKDGDIPLGDDRRVRRSKPKPNLMPATRKAKRTGKRGNDVVPSTGFEAPAAIPKAKRTSKRKIDVAGLTEFTSTTDGPSHALPNKKRKSDHVPEVNKEKTDGRRGKRVPPTWSVVVPPTECPKFSFTFPTTTPRIWSSSPAELLEVFPSLSNATNDIWWDETACPSRPVILLRGRAWEGDGCLDGKQWRISFVRDHYRAPPVPSATIISEPPPATPEAHPPYEQPTAPSCPPLTIRIPPRSPCVDEEPKLQPPSPAEPLASRIPFSTPELKVGDASGQPVVSQNAEDIIQGDLLAGTPSHPVPDNQFIPVEDLPTCPSDMVSPPARSSDIVHHTLDHTRVDDQGSLPHASDLANGDEDTTLVEPGSRVGLPTPPGTPSSKSKIAARSPQHLTTGAETVQGILHPTPSATPRLEDRHTPSHSSSTPVIAGLPDNLITMPANELSEPVQLDEAPLPDIPAVTAVDCPDEIQALIRAQEEGVAAVLFAGEDWLGLGKEESQCGVALLGYFHVLGCDRKAVTTLERERRPNVERIRWTFTFDWASEGDSILFLTESEGVAVPAPYSAPWWNASLSTAVSDDSPPIQEEKMHDTYDCSLLQDMLRSSLGYGAADEPPLPGWHCTACGKLNVTKWLRHRVCDNCPKPPAATVQGYAASLSSVRSTRAPGNYRLLDRSLRHSAAFVPDGPSIYSIFFPLQLSSEVGVATYVRNGRREAAVPGLFERVQVEAKFGKWPEGNGRSMWTKMGFHSAWRCLAGRGHAVSEDEEVTPWHEVPESVATLKELMLDVCKICGELDARIGRLSVVLWMGNGKRKVPIPKTQGPTVIMCLGNDLLIDVFAPDMKHNTTTSVSNVWSTSVAADLDSTGANEAGPSLARESAEEPGGTLPGDVDDEAMNLEVSSTADYDLAGATESASLPHEIRSQPTEDVMMDAAPPASGVDTPSATVQSLAFEASVAQEPPQAESLDVENSGPAINDEDACPIDMIPDAGITAIQLTSAVDEPSETAPALPIQASVTQDNPSMQAFELTQMEIVAEETEMRLIEANEASSLESHPTTVPAEIVAPAKKSATRKDPPLYVTVAHGDALILSGSDFELTVERKGMTMMVVGAYVPDD</sequence>
<feature type="region of interest" description="Disordered" evidence="1">
    <location>
        <begin position="1059"/>
        <end position="1088"/>
    </location>
</feature>
<evidence type="ECO:0000259" key="2">
    <source>
        <dbReference type="PROSITE" id="PS50048"/>
    </source>
</evidence>
<feature type="compositionally biased region" description="Basic and acidic residues" evidence="1">
    <location>
        <begin position="291"/>
        <end position="304"/>
    </location>
</feature>
<feature type="region of interest" description="Disordered" evidence="1">
    <location>
        <begin position="540"/>
        <end position="630"/>
    </location>
</feature>
<feature type="region of interest" description="Disordered" evidence="1">
    <location>
        <begin position="271"/>
        <end position="312"/>
    </location>
</feature>
<evidence type="ECO:0000256" key="1">
    <source>
        <dbReference type="SAM" id="MobiDB-lite"/>
    </source>
</evidence>
<dbReference type="GO" id="GO:0000981">
    <property type="term" value="F:DNA-binding transcription factor activity, RNA polymerase II-specific"/>
    <property type="evidence" value="ECO:0007669"/>
    <property type="project" value="InterPro"/>
</dbReference>
<keyword evidence="4" id="KW-1185">Reference proteome</keyword>
<dbReference type="CDD" id="cd00067">
    <property type="entry name" value="GAL4"/>
    <property type="match status" value="1"/>
</dbReference>
<dbReference type="SUPFAM" id="SSF57701">
    <property type="entry name" value="Zn2/Cys6 DNA-binding domain"/>
    <property type="match status" value="1"/>
</dbReference>
<evidence type="ECO:0000313" key="4">
    <source>
        <dbReference type="Proteomes" id="UP000305948"/>
    </source>
</evidence>
<dbReference type="InterPro" id="IPR001138">
    <property type="entry name" value="Zn2Cys6_DnaBD"/>
</dbReference>
<feature type="region of interest" description="Disordered" evidence="1">
    <location>
        <begin position="1151"/>
        <end position="1171"/>
    </location>
</feature>
<dbReference type="Pfam" id="PF00172">
    <property type="entry name" value="Zn_clus"/>
    <property type="match status" value="1"/>
</dbReference>
<feature type="region of interest" description="Disordered" evidence="1">
    <location>
        <begin position="183"/>
        <end position="247"/>
    </location>
</feature>
<evidence type="ECO:0000313" key="3">
    <source>
        <dbReference type="EMBL" id="TFK48356.1"/>
    </source>
</evidence>
<feature type="domain" description="Zn(2)-C6 fungal-type" evidence="2">
    <location>
        <begin position="59"/>
        <end position="88"/>
    </location>
</feature>
<feature type="compositionally biased region" description="Low complexity" evidence="1">
    <location>
        <begin position="141"/>
        <end position="153"/>
    </location>
</feature>
<accession>A0A5C3MVZ5</accession>
<dbReference type="EMBL" id="ML213519">
    <property type="protein sequence ID" value="TFK48356.1"/>
    <property type="molecule type" value="Genomic_DNA"/>
</dbReference>
<dbReference type="PROSITE" id="PS50048">
    <property type="entry name" value="ZN2_CY6_FUNGAL_2"/>
    <property type="match status" value="1"/>
</dbReference>
<reference evidence="3 4" key="1">
    <citation type="journal article" date="2019" name="Nat. Ecol. Evol.">
        <title>Megaphylogeny resolves global patterns of mushroom evolution.</title>
        <authorList>
            <person name="Varga T."/>
            <person name="Krizsan K."/>
            <person name="Foldi C."/>
            <person name="Dima B."/>
            <person name="Sanchez-Garcia M."/>
            <person name="Sanchez-Ramirez S."/>
            <person name="Szollosi G.J."/>
            <person name="Szarkandi J.G."/>
            <person name="Papp V."/>
            <person name="Albert L."/>
            <person name="Andreopoulos W."/>
            <person name="Angelini C."/>
            <person name="Antonin V."/>
            <person name="Barry K.W."/>
            <person name="Bougher N.L."/>
            <person name="Buchanan P."/>
            <person name="Buyck B."/>
            <person name="Bense V."/>
            <person name="Catcheside P."/>
            <person name="Chovatia M."/>
            <person name="Cooper J."/>
            <person name="Damon W."/>
            <person name="Desjardin D."/>
            <person name="Finy P."/>
            <person name="Geml J."/>
            <person name="Haridas S."/>
            <person name="Hughes K."/>
            <person name="Justo A."/>
            <person name="Karasinski D."/>
            <person name="Kautmanova I."/>
            <person name="Kiss B."/>
            <person name="Kocsube S."/>
            <person name="Kotiranta H."/>
            <person name="LaButti K.M."/>
            <person name="Lechner B.E."/>
            <person name="Liimatainen K."/>
            <person name="Lipzen A."/>
            <person name="Lukacs Z."/>
            <person name="Mihaltcheva S."/>
            <person name="Morgado L.N."/>
            <person name="Niskanen T."/>
            <person name="Noordeloos M.E."/>
            <person name="Ohm R.A."/>
            <person name="Ortiz-Santana B."/>
            <person name="Ovrebo C."/>
            <person name="Racz N."/>
            <person name="Riley R."/>
            <person name="Savchenko A."/>
            <person name="Shiryaev A."/>
            <person name="Soop K."/>
            <person name="Spirin V."/>
            <person name="Szebenyi C."/>
            <person name="Tomsovsky M."/>
            <person name="Tulloss R.E."/>
            <person name="Uehling J."/>
            <person name="Grigoriev I.V."/>
            <person name="Vagvolgyi C."/>
            <person name="Papp T."/>
            <person name="Martin F.M."/>
            <person name="Miettinen O."/>
            <person name="Hibbett D.S."/>
            <person name="Nagy L.G."/>
        </authorList>
    </citation>
    <scope>NUCLEOTIDE SEQUENCE [LARGE SCALE GENOMIC DNA]</scope>
    <source>
        <strain evidence="3 4">OMC1185</strain>
    </source>
</reference>
<dbReference type="OrthoDB" id="2678679at2759"/>
<name>A0A5C3MVZ5_9AGAM</name>